<organism evidence="15 16">
    <name type="scientific">Lasallia pustulata</name>
    <dbReference type="NCBI Taxonomy" id="136370"/>
    <lineage>
        <taxon>Eukaryota</taxon>
        <taxon>Fungi</taxon>
        <taxon>Dikarya</taxon>
        <taxon>Ascomycota</taxon>
        <taxon>Pezizomycotina</taxon>
        <taxon>Lecanoromycetes</taxon>
        <taxon>OSLEUM clade</taxon>
        <taxon>Umbilicariomycetidae</taxon>
        <taxon>Umbilicariales</taxon>
        <taxon>Umbilicariaceae</taxon>
        <taxon>Lasallia</taxon>
    </lineage>
</organism>
<evidence type="ECO:0000256" key="3">
    <source>
        <dbReference type="ARBA" id="ARBA00022598"/>
    </source>
</evidence>
<dbReference type="Gene3D" id="1.10.730.10">
    <property type="entry name" value="Isoleucyl-tRNA Synthetase, Domain 1"/>
    <property type="match status" value="2"/>
</dbReference>
<proteinExistence type="inferred from homology"/>
<dbReference type="Pfam" id="PF13603">
    <property type="entry name" value="tRNA-synt_1_2"/>
    <property type="match status" value="1"/>
</dbReference>
<evidence type="ECO:0000256" key="10">
    <source>
        <dbReference type="RuleBase" id="RU363035"/>
    </source>
</evidence>
<dbReference type="InterPro" id="IPR009080">
    <property type="entry name" value="tRNAsynth_Ia_anticodon-bd"/>
</dbReference>
<sequence>MRPAGLKYLHRHWVQCQKPYYQRGSPRRSASNAGAPPSLDLLTLDAKWQTRWAKATERLTAPGQTSGQKQKCYVLPMFPYPSGNLHMGHLRVYTISDVLARCRRMQGYNVLHPIGWDAFGLPAENAAIERGVDPAEWTKRNIGKMKEQLCAMGVSFDWSREFMTCDPNFYKHTQRMFLHLHECGLAYQAESLVNYDPVDRTVLANEQVDAIGFSWRSGAKVEKIKLKQWFLKITAFKEELLRDLNVLAKDNGWPERVLSMQRNWLGKSEGARIKFRVSIPGVNYQADCTIEAFTTRPDTLFGVQYLAVSSTHPIAASLAKQLPDLNTFIDAIPSLPADSKAGFLLPGAFAANPLSYLDGSPEAVKAPLPIYVAPYVLGDYGEGAVMGVPGHDARDQAFWRQNCGEEEIRIVVEPSRVSTAGQQHSSISHLVDEVFVHHGVLTARCGDLTGVSSLEASQKIVSKLAQAGEYAVHAESWRLRDWLISRQRYWGTPIPMVHCQQCGAVPVPAEELPVELPKLDGEWFQGKGGNPLESAEDWVNTTCPTCGGGAKRDTDTMDTFVDSSWYFMRFADAHNVTAPFGPSAAEAFLPVDIYVGGVEHAILHLLYARFLSKFIATTTLWPSGGGPRNNGEPFQKLISQGMVHGKTYSDPDTGRFLKPEEVDLTDSAKPRIAKTGEPPTISWEKMSKSKHNGVDPTICIQKYSADATRAHILFQAPVTEVLEWDESRIIGIQRWFSRIWRLVAAAQPPPTIPPPLLCTLTPAESHLWALTHRTISSATIALTSSFSLNTLISSLMHLTNELSAAPPSATNPALLYHATSALLRMLAPVAPAVAEECWERLHAETGVKGKGRVGSVLDEAFPVADAALERGQRGGTQTCVVQEDGRFRFAVEIGVRDAQPLVALSADGGAGAQCIRFSELEIWDSISCLRTRGTNSVMAFGYASS</sequence>
<keyword evidence="5 10" id="KW-0067">ATP-binding</keyword>
<keyword evidence="3 10" id="KW-0436">Ligase</keyword>
<dbReference type="PANTHER" id="PTHR43740">
    <property type="entry name" value="LEUCYL-TRNA SYNTHETASE"/>
    <property type="match status" value="1"/>
</dbReference>
<evidence type="ECO:0000313" key="15">
    <source>
        <dbReference type="EMBL" id="KAA6407175.1"/>
    </source>
</evidence>
<dbReference type="Proteomes" id="UP000324767">
    <property type="component" value="Unassembled WGS sequence"/>
</dbReference>
<dbReference type="AlphaFoldDB" id="A0A5M8PD70"/>
<evidence type="ECO:0000256" key="6">
    <source>
        <dbReference type="ARBA" id="ARBA00022917"/>
    </source>
</evidence>
<comment type="similarity">
    <text evidence="1 10">Belongs to the class-I aminoacyl-tRNA synthetase family.</text>
</comment>
<evidence type="ECO:0000259" key="13">
    <source>
        <dbReference type="Pfam" id="PF09334"/>
    </source>
</evidence>
<accession>A0A5M8PD70</accession>
<dbReference type="Pfam" id="PF08264">
    <property type="entry name" value="Anticodon_1"/>
    <property type="match status" value="1"/>
</dbReference>
<comment type="catalytic activity">
    <reaction evidence="9">
        <text>tRNA(Leu) + L-leucine + ATP = L-leucyl-tRNA(Leu) + AMP + diphosphate</text>
        <dbReference type="Rhea" id="RHEA:11688"/>
        <dbReference type="Rhea" id="RHEA-COMP:9613"/>
        <dbReference type="Rhea" id="RHEA-COMP:9622"/>
        <dbReference type="ChEBI" id="CHEBI:30616"/>
        <dbReference type="ChEBI" id="CHEBI:33019"/>
        <dbReference type="ChEBI" id="CHEBI:57427"/>
        <dbReference type="ChEBI" id="CHEBI:78442"/>
        <dbReference type="ChEBI" id="CHEBI:78494"/>
        <dbReference type="ChEBI" id="CHEBI:456215"/>
        <dbReference type="EC" id="6.1.1.4"/>
    </reaction>
</comment>
<evidence type="ECO:0000259" key="14">
    <source>
        <dbReference type="Pfam" id="PF13603"/>
    </source>
</evidence>
<dbReference type="FunFam" id="3.90.740.10:FF:000034">
    <property type="entry name" value="Leucine--tRNA ligase, mitochondrial"/>
    <property type="match status" value="1"/>
</dbReference>
<dbReference type="Pfam" id="PF00133">
    <property type="entry name" value="tRNA-synt_1"/>
    <property type="match status" value="1"/>
</dbReference>
<dbReference type="InterPro" id="IPR002300">
    <property type="entry name" value="aa-tRNA-synth_Ia"/>
</dbReference>
<dbReference type="NCBIfam" id="TIGR00396">
    <property type="entry name" value="leuS_bact"/>
    <property type="match status" value="1"/>
</dbReference>
<dbReference type="EMBL" id="VXIT01000019">
    <property type="protein sequence ID" value="KAA6407175.1"/>
    <property type="molecule type" value="Genomic_DNA"/>
</dbReference>
<dbReference type="InterPro" id="IPR025709">
    <property type="entry name" value="Leu_tRNA-synth_edit"/>
</dbReference>
<dbReference type="InterPro" id="IPR009008">
    <property type="entry name" value="Val/Leu/Ile-tRNA-synth_edit"/>
</dbReference>
<dbReference type="Pfam" id="PF09334">
    <property type="entry name" value="tRNA-synt_1g"/>
    <property type="match status" value="1"/>
</dbReference>
<dbReference type="InterPro" id="IPR015413">
    <property type="entry name" value="Methionyl/Leucyl_tRNA_Synth"/>
</dbReference>
<dbReference type="PROSITE" id="PS00178">
    <property type="entry name" value="AA_TRNA_LIGASE_I"/>
    <property type="match status" value="1"/>
</dbReference>
<evidence type="ECO:0000256" key="5">
    <source>
        <dbReference type="ARBA" id="ARBA00022840"/>
    </source>
</evidence>
<evidence type="ECO:0000256" key="4">
    <source>
        <dbReference type="ARBA" id="ARBA00022741"/>
    </source>
</evidence>
<evidence type="ECO:0000313" key="16">
    <source>
        <dbReference type="Proteomes" id="UP000324767"/>
    </source>
</evidence>
<dbReference type="GO" id="GO:0005739">
    <property type="term" value="C:mitochondrion"/>
    <property type="evidence" value="ECO:0007669"/>
    <property type="project" value="TreeGrafter"/>
</dbReference>
<dbReference type="CDD" id="cd07958">
    <property type="entry name" value="Anticodon_Ia_Leu_BEm"/>
    <property type="match status" value="1"/>
</dbReference>
<dbReference type="Gene3D" id="3.40.50.620">
    <property type="entry name" value="HUPs"/>
    <property type="match status" value="2"/>
</dbReference>
<dbReference type="GO" id="GO:0006429">
    <property type="term" value="P:leucyl-tRNA aminoacylation"/>
    <property type="evidence" value="ECO:0007669"/>
    <property type="project" value="InterPro"/>
</dbReference>
<dbReference type="InterPro" id="IPR001412">
    <property type="entry name" value="aa-tRNA-synth_I_CS"/>
</dbReference>
<dbReference type="SUPFAM" id="SSF52374">
    <property type="entry name" value="Nucleotidylyl transferase"/>
    <property type="match status" value="1"/>
</dbReference>
<comment type="caution">
    <text evidence="15">The sequence shown here is derived from an EMBL/GenBank/DDBJ whole genome shotgun (WGS) entry which is preliminary data.</text>
</comment>
<keyword evidence="6 10" id="KW-0648">Protein biosynthesis</keyword>
<dbReference type="Gene3D" id="2.20.28.290">
    <property type="match status" value="1"/>
</dbReference>
<dbReference type="InterPro" id="IPR013155">
    <property type="entry name" value="M/V/L/I-tRNA-synth_anticd-bd"/>
</dbReference>
<keyword evidence="4 10" id="KW-0547">Nucleotide-binding</keyword>
<dbReference type="SUPFAM" id="SSF50677">
    <property type="entry name" value="ValRS/IleRS/LeuRS editing domain"/>
    <property type="match status" value="1"/>
</dbReference>
<dbReference type="CDD" id="cd00812">
    <property type="entry name" value="LeuRS_core"/>
    <property type="match status" value="1"/>
</dbReference>
<evidence type="ECO:0000256" key="2">
    <source>
        <dbReference type="ARBA" id="ARBA00013164"/>
    </source>
</evidence>
<evidence type="ECO:0000256" key="7">
    <source>
        <dbReference type="ARBA" id="ARBA00023146"/>
    </source>
</evidence>
<gene>
    <name evidence="15" type="ORF">FRX48_08976</name>
</gene>
<evidence type="ECO:0000259" key="11">
    <source>
        <dbReference type="Pfam" id="PF00133"/>
    </source>
</evidence>
<feature type="domain" description="Leucyl-tRNA synthetase editing" evidence="14">
    <location>
        <begin position="262"/>
        <end position="464"/>
    </location>
</feature>
<name>A0A5M8PD70_9LECA</name>
<evidence type="ECO:0000256" key="9">
    <source>
        <dbReference type="ARBA" id="ARBA00047469"/>
    </source>
</evidence>
<dbReference type="SUPFAM" id="SSF47323">
    <property type="entry name" value="Anticodon-binding domain of a subclass of class I aminoacyl-tRNA synthetases"/>
    <property type="match status" value="1"/>
</dbReference>
<evidence type="ECO:0000256" key="8">
    <source>
        <dbReference type="ARBA" id="ARBA00030520"/>
    </source>
</evidence>
<dbReference type="PANTHER" id="PTHR43740:SF2">
    <property type="entry name" value="LEUCINE--TRNA LIGASE, MITOCHONDRIAL"/>
    <property type="match status" value="1"/>
</dbReference>
<dbReference type="GO" id="GO:0002161">
    <property type="term" value="F:aminoacyl-tRNA deacylase activity"/>
    <property type="evidence" value="ECO:0007669"/>
    <property type="project" value="InterPro"/>
</dbReference>
<dbReference type="FunFam" id="3.40.50.620:FF:000003">
    <property type="entry name" value="Leucine--tRNA ligase"/>
    <property type="match status" value="1"/>
</dbReference>
<feature type="domain" description="Methionyl/Leucyl tRNA synthetase" evidence="13">
    <location>
        <begin position="77"/>
        <end position="210"/>
    </location>
</feature>
<dbReference type="FunFam" id="3.40.50.620:FF:000338">
    <property type="entry name" value="Leucine--tRNA ligase, mitochondrial"/>
    <property type="match status" value="1"/>
</dbReference>
<evidence type="ECO:0000256" key="1">
    <source>
        <dbReference type="ARBA" id="ARBA00005594"/>
    </source>
</evidence>
<dbReference type="GO" id="GO:0005524">
    <property type="term" value="F:ATP binding"/>
    <property type="evidence" value="ECO:0007669"/>
    <property type="project" value="UniProtKB-KW"/>
</dbReference>
<dbReference type="GO" id="GO:0004823">
    <property type="term" value="F:leucine-tRNA ligase activity"/>
    <property type="evidence" value="ECO:0007669"/>
    <property type="project" value="UniProtKB-EC"/>
</dbReference>
<dbReference type="GO" id="GO:0032543">
    <property type="term" value="P:mitochondrial translation"/>
    <property type="evidence" value="ECO:0007669"/>
    <property type="project" value="TreeGrafter"/>
</dbReference>
<evidence type="ECO:0000259" key="12">
    <source>
        <dbReference type="Pfam" id="PF08264"/>
    </source>
</evidence>
<feature type="domain" description="Methionyl/Valyl/Leucyl/Isoleucyl-tRNA synthetase anticodon-binding" evidence="12">
    <location>
        <begin position="767"/>
        <end position="893"/>
    </location>
</feature>
<reference evidence="15 16" key="1">
    <citation type="submission" date="2019-09" db="EMBL/GenBank/DDBJ databases">
        <title>The hologenome of the rock-dwelling lichen Lasallia pustulata.</title>
        <authorList>
            <person name="Greshake Tzovaras B."/>
            <person name="Segers F."/>
            <person name="Bicker A."/>
            <person name="Dal Grande F."/>
            <person name="Otte J."/>
            <person name="Hankeln T."/>
            <person name="Schmitt I."/>
            <person name="Ebersberger I."/>
        </authorList>
    </citation>
    <scope>NUCLEOTIDE SEQUENCE [LARGE SCALE GENOMIC DNA]</scope>
    <source>
        <strain evidence="15">A1-1</strain>
    </source>
</reference>
<protein>
    <recommendedName>
        <fullName evidence="2">leucine--tRNA ligase</fullName>
        <ecNumber evidence="2">6.1.1.4</ecNumber>
    </recommendedName>
    <alternativeName>
        <fullName evidence="8">Leucyl-tRNA synthetase</fullName>
    </alternativeName>
</protein>
<dbReference type="EC" id="6.1.1.4" evidence="2"/>
<keyword evidence="7 10" id="KW-0030">Aminoacyl-tRNA synthetase</keyword>
<dbReference type="PRINTS" id="PR00985">
    <property type="entry name" value="TRNASYNTHLEU"/>
</dbReference>
<feature type="domain" description="Aminoacyl-tRNA synthetase class Ia" evidence="11">
    <location>
        <begin position="479"/>
        <end position="644"/>
    </location>
</feature>
<dbReference type="InterPro" id="IPR014729">
    <property type="entry name" value="Rossmann-like_a/b/a_fold"/>
</dbReference>
<dbReference type="InterPro" id="IPR002302">
    <property type="entry name" value="Leu-tRNA-ligase"/>
</dbReference>
<dbReference type="OrthoDB" id="15954at2759"/>
<dbReference type="FunFam" id="1.10.730.10:FF:000002">
    <property type="entry name" value="Leucine--tRNA ligase"/>
    <property type="match status" value="1"/>
</dbReference>
<dbReference type="HAMAP" id="MF_00049_B">
    <property type="entry name" value="Leu_tRNA_synth_B"/>
    <property type="match status" value="1"/>
</dbReference>